<evidence type="ECO:0000313" key="1">
    <source>
        <dbReference type="EMBL" id="AXE18412.1"/>
    </source>
</evidence>
<keyword evidence="2" id="KW-1185">Reference proteome</keyword>
<evidence type="ECO:0000313" key="2">
    <source>
        <dbReference type="Proteomes" id="UP000251993"/>
    </source>
</evidence>
<proteinExistence type="predicted"/>
<accession>A0A344TIE1</accession>
<dbReference type="AlphaFoldDB" id="A0A344TIE1"/>
<reference evidence="1 2" key="1">
    <citation type="submission" date="2018-07" db="EMBL/GenBank/DDBJ databases">
        <title>Genome sequencing of Runella.</title>
        <authorList>
            <person name="Baek M.-G."/>
            <person name="Yi H."/>
        </authorList>
    </citation>
    <scope>NUCLEOTIDE SEQUENCE [LARGE SCALE GENOMIC DNA]</scope>
    <source>
        <strain evidence="1 2">HYN0085</strain>
    </source>
</reference>
<name>A0A344TIE1_9BACT</name>
<dbReference type="RefSeq" id="WP_114067195.1">
    <property type="nucleotide sequence ID" value="NZ_CP030850.1"/>
</dbReference>
<dbReference type="KEGG" id="run:DR864_11950"/>
<sequence length="211" mass="24578">MKVVVLLLFTILGYAQNVELRLLKHKCSFPSDEVWLELECVDLDKEPTMIFFQNIKYDFYKIAHGKTKKNMSFGKIISKDDLPCDLTKEDKKKYLFSCYYENQKKDSLFEAMADFIGTQTLMDGFDKRDLVEILKGSVVLSEQQNCSIPLTIISESAIKSFFGKGNYLLRVIYLPNKSKIPLLKVKYPKQFKNYKEPTKILYSQFLKLSID</sequence>
<dbReference type="Proteomes" id="UP000251993">
    <property type="component" value="Chromosome"/>
</dbReference>
<dbReference type="EMBL" id="CP030850">
    <property type="protein sequence ID" value="AXE18412.1"/>
    <property type="molecule type" value="Genomic_DNA"/>
</dbReference>
<organism evidence="1 2">
    <name type="scientific">Runella rosea</name>
    <dbReference type="NCBI Taxonomy" id="2259595"/>
    <lineage>
        <taxon>Bacteria</taxon>
        <taxon>Pseudomonadati</taxon>
        <taxon>Bacteroidota</taxon>
        <taxon>Cytophagia</taxon>
        <taxon>Cytophagales</taxon>
        <taxon>Spirosomataceae</taxon>
        <taxon>Runella</taxon>
    </lineage>
</organism>
<protein>
    <submittedName>
        <fullName evidence="1">Uncharacterized protein</fullName>
    </submittedName>
</protein>
<gene>
    <name evidence="1" type="ORF">DR864_11950</name>
</gene>